<gene>
    <name evidence="2" type="ORF">MSAN_02488800</name>
</gene>
<feature type="region of interest" description="Disordered" evidence="1">
    <location>
        <begin position="218"/>
        <end position="242"/>
    </location>
</feature>
<comment type="caution">
    <text evidence="2">The sequence shown here is derived from an EMBL/GenBank/DDBJ whole genome shotgun (WGS) entry which is preliminary data.</text>
</comment>
<evidence type="ECO:0000313" key="2">
    <source>
        <dbReference type="EMBL" id="KAF7328282.1"/>
    </source>
</evidence>
<proteinExistence type="predicted"/>
<keyword evidence="3" id="KW-1185">Reference proteome</keyword>
<feature type="compositionally biased region" description="Basic residues" evidence="1">
    <location>
        <begin position="90"/>
        <end position="108"/>
    </location>
</feature>
<feature type="region of interest" description="Disordered" evidence="1">
    <location>
        <begin position="1"/>
        <end position="33"/>
    </location>
</feature>
<name>A0A8H6U3S9_9AGAR</name>
<reference evidence="2" key="1">
    <citation type="submission" date="2020-05" db="EMBL/GenBank/DDBJ databases">
        <title>Mycena genomes resolve the evolution of fungal bioluminescence.</title>
        <authorList>
            <person name="Tsai I.J."/>
        </authorList>
    </citation>
    <scope>NUCLEOTIDE SEQUENCE</scope>
    <source>
        <strain evidence="2">160909Yilan</strain>
    </source>
</reference>
<accession>A0A8H6U3S9</accession>
<sequence length="297" mass="33364">MWDQASASYPQVVRHRGRRRAEPIGTQSGIYLSTPSGDKMRAVYVEEDQPCALPASRRVYSSGSQLSIALLAGKQLKPRTFAQHVESHPHRQCRRHRRSDQKHPRLRIKRDDDGAVRDVDVDVYARGQGGGMSRHRSRICAKDGGSRRWRSLDPSPTNPPPHRLRRRDATPPMEEDAALSVRRSPRIVRPARACIDSPHHGATHCTLTLADTVLQARRRKTPLTERETPTPRPRRRLHDPNRSKSLCAKSEVCVWGVGIGIGICTAGAHRRMRLRDETGESKTNDNVCLGTFGRSGQ</sequence>
<organism evidence="2 3">
    <name type="scientific">Mycena sanguinolenta</name>
    <dbReference type="NCBI Taxonomy" id="230812"/>
    <lineage>
        <taxon>Eukaryota</taxon>
        <taxon>Fungi</taxon>
        <taxon>Dikarya</taxon>
        <taxon>Basidiomycota</taxon>
        <taxon>Agaricomycotina</taxon>
        <taxon>Agaricomycetes</taxon>
        <taxon>Agaricomycetidae</taxon>
        <taxon>Agaricales</taxon>
        <taxon>Marasmiineae</taxon>
        <taxon>Mycenaceae</taxon>
        <taxon>Mycena</taxon>
    </lineage>
</organism>
<evidence type="ECO:0000313" key="3">
    <source>
        <dbReference type="Proteomes" id="UP000623467"/>
    </source>
</evidence>
<protein>
    <submittedName>
        <fullName evidence="2">Uncharacterized protein</fullName>
    </submittedName>
</protein>
<feature type="region of interest" description="Disordered" evidence="1">
    <location>
        <begin position="126"/>
        <end position="181"/>
    </location>
</feature>
<dbReference type="Proteomes" id="UP000623467">
    <property type="component" value="Unassembled WGS sequence"/>
</dbReference>
<dbReference type="AlphaFoldDB" id="A0A8H6U3S9"/>
<evidence type="ECO:0000256" key="1">
    <source>
        <dbReference type="SAM" id="MobiDB-lite"/>
    </source>
</evidence>
<feature type="region of interest" description="Disordered" evidence="1">
    <location>
        <begin position="84"/>
        <end position="113"/>
    </location>
</feature>
<dbReference type="EMBL" id="JACAZH010000085">
    <property type="protein sequence ID" value="KAF7328282.1"/>
    <property type="molecule type" value="Genomic_DNA"/>
</dbReference>